<evidence type="ECO:0000259" key="3">
    <source>
        <dbReference type="PROSITE" id="PS51186"/>
    </source>
</evidence>
<dbReference type="Proteomes" id="UP000730618">
    <property type="component" value="Unassembled WGS sequence"/>
</dbReference>
<name>A0ABM8VG29_9BACL</name>
<protein>
    <recommendedName>
        <fullName evidence="3">N-acetyltransferase domain-containing protein</fullName>
    </recommendedName>
</protein>
<keyword evidence="2" id="KW-0012">Acyltransferase</keyword>
<keyword evidence="1" id="KW-0808">Transferase</keyword>
<gene>
    <name evidence="4" type="ORF">PAECIP111802_02299</name>
</gene>
<evidence type="ECO:0000313" key="4">
    <source>
        <dbReference type="EMBL" id="CAG7636893.1"/>
    </source>
</evidence>
<evidence type="ECO:0000313" key="5">
    <source>
        <dbReference type="Proteomes" id="UP000730618"/>
    </source>
</evidence>
<dbReference type="PANTHER" id="PTHR43420">
    <property type="entry name" value="ACETYLTRANSFERASE"/>
    <property type="match status" value="1"/>
</dbReference>
<proteinExistence type="predicted"/>
<dbReference type="RefSeq" id="WP_218098623.1">
    <property type="nucleotide sequence ID" value="NZ_CAJVCE010000005.1"/>
</dbReference>
<sequence>MRETIIKRLSECTLVEALEAWNKGFEGYFIDATMTLDAFLARMVNEGLSPALSVVAFVDGKPAGIVLNGVRTIRGDKIAWNGGTGVAQAYRGQGIGKKLMQASLDIYREEKVNIATLEAIRANAPAIELYKRMGYSIVDRLAVLQHKGMYESSAEQKAYYVAVTGRTQEAARLPFYEAMTAWQTQWPSIRDGELLVLTDTDGQEAAYCLYRHGFDSSGAHVSATLFQCVVKPGRPDRDKLVRCALAHTFGSPRELTRRAFNLPLDHDAVRLLLSAGFELTSEQVMMTRMLE</sequence>
<evidence type="ECO:0000256" key="1">
    <source>
        <dbReference type="ARBA" id="ARBA00022679"/>
    </source>
</evidence>
<dbReference type="CDD" id="cd04301">
    <property type="entry name" value="NAT_SF"/>
    <property type="match status" value="1"/>
</dbReference>
<keyword evidence="5" id="KW-1185">Reference proteome</keyword>
<organism evidence="4 5">
    <name type="scientific">Paenibacillus allorhizosphaerae</name>
    <dbReference type="NCBI Taxonomy" id="2849866"/>
    <lineage>
        <taxon>Bacteria</taxon>
        <taxon>Bacillati</taxon>
        <taxon>Bacillota</taxon>
        <taxon>Bacilli</taxon>
        <taxon>Bacillales</taxon>
        <taxon>Paenibacillaceae</taxon>
        <taxon>Paenibacillus</taxon>
    </lineage>
</organism>
<dbReference type="InterPro" id="IPR000182">
    <property type="entry name" value="GNAT_dom"/>
</dbReference>
<dbReference type="EMBL" id="CAJVCE010000005">
    <property type="protein sequence ID" value="CAG7636893.1"/>
    <property type="molecule type" value="Genomic_DNA"/>
</dbReference>
<accession>A0ABM8VG29</accession>
<dbReference type="PROSITE" id="PS51186">
    <property type="entry name" value="GNAT"/>
    <property type="match status" value="1"/>
</dbReference>
<dbReference type="Pfam" id="PF00583">
    <property type="entry name" value="Acetyltransf_1"/>
    <property type="match status" value="1"/>
</dbReference>
<evidence type="ECO:0000256" key="2">
    <source>
        <dbReference type="ARBA" id="ARBA00023315"/>
    </source>
</evidence>
<comment type="caution">
    <text evidence="4">The sequence shown here is derived from an EMBL/GenBank/DDBJ whole genome shotgun (WGS) entry which is preliminary data.</text>
</comment>
<reference evidence="4 5" key="1">
    <citation type="submission" date="2021-06" db="EMBL/GenBank/DDBJ databases">
        <authorList>
            <person name="Criscuolo A."/>
        </authorList>
    </citation>
    <scope>NUCLEOTIDE SEQUENCE [LARGE SCALE GENOMIC DNA]</scope>
    <source>
        <strain evidence="5">CIP 111802</strain>
    </source>
</reference>
<feature type="domain" description="N-acetyltransferase" evidence="3">
    <location>
        <begin position="4"/>
        <end position="166"/>
    </location>
</feature>
<dbReference type="InterPro" id="IPR050680">
    <property type="entry name" value="YpeA/RimI_acetyltransf"/>
</dbReference>